<evidence type="ECO:0000313" key="5">
    <source>
        <dbReference type="Proteomes" id="UP001191082"/>
    </source>
</evidence>
<sequence>MADFDDTEEVTLDESAPQKAGLGGLVNVVGAVASLGLVIGIGVWGYKLVVRDVSGVPVVRALEGPMRVQPENPGGQPADHQGLAVNAVAAQGTAAAPADRLLLAPRPVSLTEDDITPGELRALKEQEEAAVARAEAAAAAAAKEKEQIAESTGDPTIDALVAQLVGRNADGAPADIVQPEPLDAVSADEMLKPEPAVLKGPGLPRSLRPAARPVSLSDAPVSRTPVTSAPVVTREVAADTLPAGTWLAQLGAFDSPEVARTAWDKLHDRFAEYLGDKSRVIQQASSGGRNFYRLRAMGFDDINDARRFCSMLVAENADCIPVATR</sequence>
<reference evidence="4 5" key="1">
    <citation type="submission" date="2019-05" db="EMBL/GenBank/DDBJ databases">
        <title>Marivita sp. nov. isolated from sea sediment.</title>
        <authorList>
            <person name="Kim W."/>
        </authorList>
    </citation>
    <scope>NUCLEOTIDE SEQUENCE [LARGE SCALE GENOMIC DNA]</scope>
    <source>
        <strain evidence="4 5">CAU 1492</strain>
    </source>
</reference>
<gene>
    <name evidence="4" type="ORF">FGK64_00455</name>
</gene>
<dbReference type="EMBL" id="VCPC01000001">
    <property type="protein sequence ID" value="TMV14494.1"/>
    <property type="molecule type" value="Genomic_DNA"/>
</dbReference>
<keyword evidence="1" id="KW-0175">Coiled coil</keyword>
<proteinExistence type="predicted"/>
<keyword evidence="2" id="KW-0812">Transmembrane</keyword>
<dbReference type="Gene3D" id="3.30.70.1070">
    <property type="entry name" value="Sporulation related repeat"/>
    <property type="match status" value="1"/>
</dbReference>
<dbReference type="RefSeq" id="WP_138861847.1">
    <property type="nucleotide sequence ID" value="NZ_VCPC01000001.1"/>
</dbReference>
<comment type="caution">
    <text evidence="4">The sequence shown here is derived from an EMBL/GenBank/DDBJ whole genome shotgun (WGS) entry which is preliminary data.</text>
</comment>
<keyword evidence="2" id="KW-1133">Transmembrane helix</keyword>
<evidence type="ECO:0000313" key="4">
    <source>
        <dbReference type="EMBL" id="TMV14494.1"/>
    </source>
</evidence>
<accession>A0ABY2XBW3</accession>
<dbReference type="Pfam" id="PF05036">
    <property type="entry name" value="SPOR"/>
    <property type="match status" value="1"/>
</dbReference>
<dbReference type="SUPFAM" id="SSF110997">
    <property type="entry name" value="Sporulation related repeat"/>
    <property type="match status" value="1"/>
</dbReference>
<evidence type="ECO:0000256" key="1">
    <source>
        <dbReference type="SAM" id="Coils"/>
    </source>
</evidence>
<name>A0ABY2XBW3_9RHOB</name>
<dbReference type="Proteomes" id="UP001191082">
    <property type="component" value="Unassembled WGS sequence"/>
</dbReference>
<feature type="domain" description="SPOR" evidence="3">
    <location>
        <begin position="240"/>
        <end position="325"/>
    </location>
</feature>
<keyword evidence="2" id="KW-0472">Membrane</keyword>
<organism evidence="4 5">
    <name type="scientific">Arenibacterium halophilum</name>
    <dbReference type="NCBI Taxonomy" id="2583821"/>
    <lineage>
        <taxon>Bacteria</taxon>
        <taxon>Pseudomonadati</taxon>
        <taxon>Pseudomonadota</taxon>
        <taxon>Alphaproteobacteria</taxon>
        <taxon>Rhodobacterales</taxon>
        <taxon>Paracoccaceae</taxon>
        <taxon>Arenibacterium</taxon>
    </lineage>
</organism>
<evidence type="ECO:0000259" key="3">
    <source>
        <dbReference type="PROSITE" id="PS51724"/>
    </source>
</evidence>
<keyword evidence="5" id="KW-1185">Reference proteome</keyword>
<feature type="coiled-coil region" evidence="1">
    <location>
        <begin position="124"/>
        <end position="151"/>
    </location>
</feature>
<dbReference type="PROSITE" id="PS51724">
    <property type="entry name" value="SPOR"/>
    <property type="match status" value="1"/>
</dbReference>
<evidence type="ECO:0000256" key="2">
    <source>
        <dbReference type="SAM" id="Phobius"/>
    </source>
</evidence>
<feature type="transmembrane region" description="Helical" evidence="2">
    <location>
        <begin position="20"/>
        <end position="44"/>
    </location>
</feature>
<protein>
    <submittedName>
        <fullName evidence="4">SPOR domain-containing protein</fullName>
    </submittedName>
</protein>
<dbReference type="InterPro" id="IPR036680">
    <property type="entry name" value="SPOR-like_sf"/>
</dbReference>
<dbReference type="InterPro" id="IPR007730">
    <property type="entry name" value="SPOR-like_dom"/>
</dbReference>